<dbReference type="EC" id="7.6.2.2" evidence="3"/>
<feature type="transmembrane region" description="Helical" evidence="13">
    <location>
        <begin position="190"/>
        <end position="215"/>
    </location>
</feature>
<dbReference type="GO" id="GO:0005886">
    <property type="term" value="C:plasma membrane"/>
    <property type="evidence" value="ECO:0000318"/>
    <property type="project" value="GO_Central"/>
</dbReference>
<keyword evidence="17" id="KW-1185">Reference proteome</keyword>
<feature type="transmembrane region" description="Helical" evidence="13">
    <location>
        <begin position="37"/>
        <end position="57"/>
    </location>
</feature>
<comment type="similarity">
    <text evidence="2">Belongs to the ABC transporter superfamily. ABCC family. Conjugate transporter (TC 3.A.1.208) subfamily.</text>
</comment>
<dbReference type="InterPro" id="IPR003439">
    <property type="entry name" value="ABC_transporter-like_ATP-bd"/>
</dbReference>
<comment type="subcellular location">
    <subcellularLocation>
        <location evidence="1">Membrane</location>
    </subcellularLocation>
</comment>
<feature type="transmembrane region" description="Helical" evidence="13">
    <location>
        <begin position="6"/>
        <end position="25"/>
    </location>
</feature>
<dbReference type="GO" id="GO:0055085">
    <property type="term" value="P:transmembrane transport"/>
    <property type="evidence" value="ECO:0000318"/>
    <property type="project" value="GO_Central"/>
</dbReference>
<organism evidence="16">
    <name type="scientific">Solanum lycopersicum</name>
    <name type="common">Tomato</name>
    <name type="synonym">Lycopersicon esculentum</name>
    <dbReference type="NCBI Taxonomy" id="4081"/>
    <lineage>
        <taxon>Eukaryota</taxon>
        <taxon>Viridiplantae</taxon>
        <taxon>Streptophyta</taxon>
        <taxon>Embryophyta</taxon>
        <taxon>Tracheophyta</taxon>
        <taxon>Spermatophyta</taxon>
        <taxon>Magnoliopsida</taxon>
        <taxon>eudicotyledons</taxon>
        <taxon>Gunneridae</taxon>
        <taxon>Pentapetalae</taxon>
        <taxon>asterids</taxon>
        <taxon>lamiids</taxon>
        <taxon>Solanales</taxon>
        <taxon>Solanaceae</taxon>
        <taxon>Solanoideae</taxon>
        <taxon>Solaneae</taxon>
        <taxon>Solanum</taxon>
        <taxon>Solanum subgen. Lycopersicon</taxon>
    </lineage>
</organism>
<dbReference type="GO" id="GO:0008559">
    <property type="term" value="F:ABC-type xenobiotic transporter activity"/>
    <property type="evidence" value="ECO:0000318"/>
    <property type="project" value="GO_Central"/>
</dbReference>
<dbReference type="SMART" id="SM00382">
    <property type="entry name" value="AAA"/>
    <property type="match status" value="1"/>
</dbReference>
<dbReference type="PANTHER" id="PTHR24223">
    <property type="entry name" value="ATP-BINDING CASSETTE SUB-FAMILY C"/>
    <property type="match status" value="1"/>
</dbReference>
<keyword evidence="11 13" id="KW-0472">Membrane</keyword>
<dbReference type="GO" id="GO:0016887">
    <property type="term" value="F:ATP hydrolysis activity"/>
    <property type="evidence" value="ECO:0007669"/>
    <property type="project" value="InterPro"/>
</dbReference>
<keyword evidence="9" id="KW-1278">Translocase</keyword>
<evidence type="ECO:0000256" key="6">
    <source>
        <dbReference type="ARBA" id="ARBA00022737"/>
    </source>
</evidence>
<dbReference type="PaxDb" id="4081-Solyc03g117540.2.1"/>
<feature type="domain" description="ABC transmembrane type-1" evidence="15">
    <location>
        <begin position="152"/>
        <end position="455"/>
    </location>
</feature>
<dbReference type="AlphaFoldDB" id="A0A3Q7FU08"/>
<evidence type="ECO:0000256" key="11">
    <source>
        <dbReference type="ARBA" id="ARBA00023136"/>
    </source>
</evidence>
<dbReference type="Gene3D" id="3.40.50.300">
    <property type="entry name" value="P-loop containing nucleotide triphosphate hydrolases"/>
    <property type="match status" value="1"/>
</dbReference>
<proteinExistence type="inferred from homology"/>
<keyword evidence="4" id="KW-0813">Transport</keyword>
<keyword evidence="6" id="KW-0677">Repeat</keyword>
<evidence type="ECO:0000256" key="5">
    <source>
        <dbReference type="ARBA" id="ARBA00022692"/>
    </source>
</evidence>
<evidence type="ECO:0000256" key="1">
    <source>
        <dbReference type="ARBA" id="ARBA00004370"/>
    </source>
</evidence>
<dbReference type="InterPro" id="IPR036640">
    <property type="entry name" value="ABC1_TM_sf"/>
</dbReference>
<dbReference type="GO" id="GO:0015711">
    <property type="term" value="P:organic anion transport"/>
    <property type="evidence" value="ECO:0000318"/>
    <property type="project" value="GO_Central"/>
</dbReference>
<keyword evidence="7" id="KW-0547">Nucleotide-binding</keyword>
<evidence type="ECO:0000259" key="15">
    <source>
        <dbReference type="PROSITE" id="PS50929"/>
    </source>
</evidence>
<evidence type="ECO:0000256" key="13">
    <source>
        <dbReference type="SAM" id="Phobius"/>
    </source>
</evidence>
<dbReference type="PROSITE" id="PS00211">
    <property type="entry name" value="ABC_TRANSPORTER_1"/>
    <property type="match status" value="1"/>
</dbReference>
<dbReference type="FunFam" id="3.40.50.300:FF:000630">
    <property type="entry name" value="ATP-binding cassette (ABC) transporter, putative"/>
    <property type="match status" value="1"/>
</dbReference>
<dbReference type="STRING" id="4081.A0A3Q7FU08"/>
<reference evidence="16" key="1">
    <citation type="journal article" date="2012" name="Nature">
        <title>The tomato genome sequence provides insights into fleshy fruit evolution.</title>
        <authorList>
            <consortium name="Tomato Genome Consortium"/>
        </authorList>
    </citation>
    <scope>NUCLEOTIDE SEQUENCE [LARGE SCALE GENOMIC DNA]</scope>
    <source>
        <strain evidence="16">cv. Heinz 1706</strain>
    </source>
</reference>
<feature type="domain" description="ABC transporter" evidence="14">
    <location>
        <begin position="490"/>
        <end position="726"/>
    </location>
</feature>
<dbReference type="Pfam" id="PF00005">
    <property type="entry name" value="ABC_tran"/>
    <property type="match status" value="1"/>
</dbReference>
<dbReference type="InterPro" id="IPR050173">
    <property type="entry name" value="ABC_transporter_C-like"/>
</dbReference>
<evidence type="ECO:0000259" key="14">
    <source>
        <dbReference type="PROSITE" id="PS50893"/>
    </source>
</evidence>
<evidence type="ECO:0000256" key="3">
    <source>
        <dbReference type="ARBA" id="ARBA00012191"/>
    </source>
</evidence>
<dbReference type="FunFam" id="1.20.1560.10:FF:000002">
    <property type="entry name" value="ABC transporter C family member 5"/>
    <property type="match status" value="1"/>
</dbReference>
<dbReference type="SUPFAM" id="SSF90123">
    <property type="entry name" value="ABC transporter transmembrane region"/>
    <property type="match status" value="1"/>
</dbReference>
<feature type="transmembrane region" description="Helical" evidence="13">
    <location>
        <begin position="265"/>
        <end position="295"/>
    </location>
</feature>
<keyword evidence="10 13" id="KW-1133">Transmembrane helix</keyword>
<dbReference type="Gene3D" id="1.20.1560.10">
    <property type="entry name" value="ABC transporter type 1, transmembrane domain"/>
    <property type="match status" value="1"/>
</dbReference>
<feature type="transmembrane region" description="Helical" evidence="13">
    <location>
        <begin position="142"/>
        <end position="161"/>
    </location>
</feature>
<dbReference type="EnsemblPlants" id="Solyc03g117547.1.1">
    <property type="protein sequence ID" value="Solyc03g117547.1.1"/>
    <property type="gene ID" value="Solyc03g117547.1"/>
</dbReference>
<evidence type="ECO:0000256" key="12">
    <source>
        <dbReference type="ARBA" id="ARBA00034018"/>
    </source>
</evidence>
<feature type="transmembrane region" description="Helical" evidence="13">
    <location>
        <begin position="398"/>
        <end position="416"/>
    </location>
</feature>
<evidence type="ECO:0000256" key="10">
    <source>
        <dbReference type="ARBA" id="ARBA00022989"/>
    </source>
</evidence>
<sequence length="726" mass="80267">MREGSFDMISTEIAIVFSQLIVFAKRTGKCTYIHEDAVILGTANIFAISAADLVIVMDKGHVQWVGNPIDFTFPSDVAFSTIDEVSSCSEVQQQDKRSNISSEIQQRTSEADVICTPDENQGTDESEARKEGKVEAIVYKSYAVFAGWFITILTCLSAVLMQASRNGNDMWLSYWVDTSGRNQKPYSTTFYLAILSLFCLANSLLTLVRAFAFAFGGLRAAVKVHDRLLEKLMSAPISFFDLNPTGRIINRLSSDLYTIDDSLPFILNILLANFVGLLGIAVVLSYVQVMFLFLLMPFWYIYRKLQLSETWVSRDLFLSTSRELRRLDSVSRSPIYASFTETLDGSSTIRGFKSEGLNIPILRNDLFLLKFNKHLMTYQRTSYSEVIASLWLSLRLQLLAAFIVSFIAVMAVIGSHEYLPINLGTPGLVGLALSYAAPIVSLLGSFLTSFTETEKEMVSVERILQYMDVPHEEDVGGYPLHPQWPHQGEINFVNVTLKYKPQLPPALCGVSFTIAGGTQTPVTLTLKVALLPYQVGIIGRTGAGKSSILNALFRLYPTCGGSIMVDGVNIAGVSVRYLRSSFAVVPQAPFLFEGSIRKNLDPLQENMDFEIWNVLEKCHIKVEVEAAGGLDVQLKGSGTAFSVGQKQLLCLARALLKSCKVLCLDECTANVDTETTSKLQKTLATECHGTTVITIAHRISTVMSMDNILILDRGFLEIKSISPVPL</sequence>
<dbReference type="SUPFAM" id="SSF52540">
    <property type="entry name" value="P-loop containing nucleoside triphosphate hydrolases"/>
    <property type="match status" value="1"/>
</dbReference>
<reference evidence="16" key="2">
    <citation type="submission" date="2019-01" db="UniProtKB">
        <authorList>
            <consortium name="EnsemblPlants"/>
        </authorList>
    </citation>
    <scope>IDENTIFICATION</scope>
    <source>
        <strain evidence="16">cv. Heinz 1706</strain>
    </source>
</reference>
<evidence type="ECO:0000256" key="4">
    <source>
        <dbReference type="ARBA" id="ARBA00022448"/>
    </source>
</evidence>
<dbReference type="InterPro" id="IPR003593">
    <property type="entry name" value="AAA+_ATPase"/>
</dbReference>
<keyword evidence="8" id="KW-0067">ATP-binding</keyword>
<dbReference type="InterPro" id="IPR011527">
    <property type="entry name" value="ABC1_TM_dom"/>
</dbReference>
<protein>
    <recommendedName>
        <fullName evidence="3">ABC-type xenobiotic transporter</fullName>
        <ecNumber evidence="3">7.6.2.2</ecNumber>
    </recommendedName>
</protein>
<dbReference type="OMA" id="WSTHMLI"/>
<name>A0A3Q7FU08_SOLLC</name>
<evidence type="ECO:0000256" key="8">
    <source>
        <dbReference type="ARBA" id="ARBA00022840"/>
    </source>
</evidence>
<dbReference type="CDD" id="cd03244">
    <property type="entry name" value="ABCC_MRP_domain2"/>
    <property type="match status" value="1"/>
</dbReference>
<dbReference type="Proteomes" id="UP000004994">
    <property type="component" value="Chromosome 3"/>
</dbReference>
<keyword evidence="5 13" id="KW-0812">Transmembrane</keyword>
<feature type="transmembrane region" description="Helical" evidence="13">
    <location>
        <begin position="428"/>
        <end position="447"/>
    </location>
</feature>
<evidence type="ECO:0000313" key="16">
    <source>
        <dbReference type="EnsemblPlants" id="Solyc03g117547.1.1"/>
    </source>
</evidence>
<evidence type="ECO:0000256" key="9">
    <source>
        <dbReference type="ARBA" id="ARBA00022967"/>
    </source>
</evidence>
<dbReference type="PROSITE" id="PS50893">
    <property type="entry name" value="ABC_TRANSPORTER_2"/>
    <property type="match status" value="1"/>
</dbReference>
<evidence type="ECO:0000256" key="7">
    <source>
        <dbReference type="ARBA" id="ARBA00022741"/>
    </source>
</evidence>
<comment type="catalytic activity">
    <reaction evidence="12">
        <text>ATP + H2O + xenobioticSide 1 = ADP + phosphate + xenobioticSide 2.</text>
        <dbReference type="EC" id="7.6.2.2"/>
    </reaction>
</comment>
<dbReference type="PROSITE" id="PS50929">
    <property type="entry name" value="ABC_TM1F"/>
    <property type="match status" value="1"/>
</dbReference>
<dbReference type="GO" id="GO:0005524">
    <property type="term" value="F:ATP binding"/>
    <property type="evidence" value="ECO:0007669"/>
    <property type="project" value="UniProtKB-KW"/>
</dbReference>
<evidence type="ECO:0000256" key="2">
    <source>
        <dbReference type="ARBA" id="ARBA00009726"/>
    </source>
</evidence>
<dbReference type="PANTHER" id="PTHR24223:SF330">
    <property type="entry name" value="ATP-BINDING CASSETTE SUB-FAMILY C MEMBER 10"/>
    <property type="match status" value="1"/>
</dbReference>
<dbReference type="Pfam" id="PF00664">
    <property type="entry name" value="ABC_membrane"/>
    <property type="match status" value="1"/>
</dbReference>
<dbReference type="InParanoid" id="A0A3Q7FU08"/>
<dbReference type="CDD" id="cd18605">
    <property type="entry name" value="ABC_6TM_MRP7_D2_like"/>
    <property type="match status" value="1"/>
</dbReference>
<dbReference type="Gramene" id="Solyc03g117547.1.1">
    <property type="protein sequence ID" value="Solyc03g117547.1.1"/>
    <property type="gene ID" value="Solyc03g117547.1"/>
</dbReference>
<dbReference type="InterPro" id="IPR017871">
    <property type="entry name" value="ABC_transporter-like_CS"/>
</dbReference>
<accession>A0A3Q7FU08</accession>
<evidence type="ECO:0000313" key="17">
    <source>
        <dbReference type="Proteomes" id="UP000004994"/>
    </source>
</evidence>
<dbReference type="InterPro" id="IPR027417">
    <property type="entry name" value="P-loop_NTPase"/>
</dbReference>